<dbReference type="EMBL" id="CAJVQC010069239">
    <property type="protein sequence ID" value="CAG8808769.1"/>
    <property type="molecule type" value="Genomic_DNA"/>
</dbReference>
<name>A0ACA9RSC6_9GLOM</name>
<gene>
    <name evidence="1" type="ORF">RPERSI_LOCUS22707</name>
</gene>
<sequence>KLEQGTIVKNAKKWCNERLWKEAIKQHIGAENFDAELYSILKTSLQWIEHNPVT</sequence>
<comment type="caution">
    <text evidence="1">The sequence shown here is derived from an EMBL/GenBank/DDBJ whole genome shotgun (WGS) entry which is preliminary data.</text>
</comment>
<feature type="non-terminal residue" evidence="1">
    <location>
        <position position="1"/>
    </location>
</feature>
<reference evidence="1" key="1">
    <citation type="submission" date="2021-06" db="EMBL/GenBank/DDBJ databases">
        <authorList>
            <person name="Kallberg Y."/>
            <person name="Tangrot J."/>
            <person name="Rosling A."/>
        </authorList>
    </citation>
    <scope>NUCLEOTIDE SEQUENCE</scope>
    <source>
        <strain evidence="1">MA461A</strain>
    </source>
</reference>
<organism evidence="1 2">
    <name type="scientific">Racocetra persica</name>
    <dbReference type="NCBI Taxonomy" id="160502"/>
    <lineage>
        <taxon>Eukaryota</taxon>
        <taxon>Fungi</taxon>
        <taxon>Fungi incertae sedis</taxon>
        <taxon>Mucoromycota</taxon>
        <taxon>Glomeromycotina</taxon>
        <taxon>Glomeromycetes</taxon>
        <taxon>Diversisporales</taxon>
        <taxon>Gigasporaceae</taxon>
        <taxon>Racocetra</taxon>
    </lineage>
</organism>
<proteinExistence type="predicted"/>
<dbReference type="Proteomes" id="UP000789920">
    <property type="component" value="Unassembled WGS sequence"/>
</dbReference>
<keyword evidence="2" id="KW-1185">Reference proteome</keyword>
<evidence type="ECO:0000313" key="1">
    <source>
        <dbReference type="EMBL" id="CAG8808769.1"/>
    </source>
</evidence>
<protein>
    <submittedName>
        <fullName evidence="1">32525_t:CDS:1</fullName>
    </submittedName>
</protein>
<evidence type="ECO:0000313" key="2">
    <source>
        <dbReference type="Proteomes" id="UP000789920"/>
    </source>
</evidence>
<feature type="non-terminal residue" evidence="1">
    <location>
        <position position="54"/>
    </location>
</feature>
<accession>A0ACA9RSC6</accession>